<sequence length="254" mass="27466">MKQRYSFGVITVLGAAVLISGCTSVVSGNARSAVHLTPNSVIGSTIQRVMLGNGALSGIFDQPFRLGRLPAPQVGGPEVLRTDAVPGPPDCLGVARMLERNVYQSTGVRNVAVETWKPSTRRAFVLDVEEGVVSVASPRDAQTLFDTFAEQWHRCDDARQSFRVGETKVDATITNVDVAPAILAATVRMHFPTLDLDADPIYTVRALGVRGNCLVEVKVEYSRRFKPTHPKPGEMNTSAVTIARAMMYNISALP</sequence>
<protein>
    <submittedName>
        <fullName evidence="2">Sensor domain-containing protein</fullName>
    </submittedName>
</protein>
<dbReference type="Gene3D" id="3.40.1000.70">
    <property type="entry name" value="PknH-like extracellular domain"/>
    <property type="match status" value="1"/>
</dbReference>
<keyword evidence="3" id="KW-1185">Reference proteome</keyword>
<dbReference type="InterPro" id="IPR026954">
    <property type="entry name" value="PknH-like_Extracell"/>
</dbReference>
<dbReference type="Proteomes" id="UP000467130">
    <property type="component" value="Chromosome"/>
</dbReference>
<dbReference type="Pfam" id="PF14032">
    <property type="entry name" value="PknH_C"/>
    <property type="match status" value="1"/>
</dbReference>
<gene>
    <name evidence="2" type="primary">lppR_2</name>
    <name evidence="2" type="ORF">MSTO_58650</name>
</gene>
<organism evidence="2 3">
    <name type="scientific">Mycobacterium stomatepiae</name>
    <dbReference type="NCBI Taxonomy" id="470076"/>
    <lineage>
        <taxon>Bacteria</taxon>
        <taxon>Bacillati</taxon>
        <taxon>Actinomycetota</taxon>
        <taxon>Actinomycetes</taxon>
        <taxon>Mycobacteriales</taxon>
        <taxon>Mycobacteriaceae</taxon>
        <taxon>Mycobacterium</taxon>
        <taxon>Mycobacterium simiae complex</taxon>
    </lineage>
</organism>
<evidence type="ECO:0000259" key="1">
    <source>
        <dbReference type="Pfam" id="PF14032"/>
    </source>
</evidence>
<dbReference type="PROSITE" id="PS51257">
    <property type="entry name" value="PROKAR_LIPOPROTEIN"/>
    <property type="match status" value="1"/>
</dbReference>
<dbReference type="KEGG" id="msto:MSTO_58650"/>
<accession>A0A7I7QHQ3</accession>
<proteinExistence type="predicted"/>
<evidence type="ECO:0000313" key="2">
    <source>
        <dbReference type="EMBL" id="BBY25660.1"/>
    </source>
</evidence>
<dbReference type="InterPro" id="IPR038232">
    <property type="entry name" value="PknH-like_Extracell_sf"/>
</dbReference>
<name>A0A7I7QHQ3_9MYCO</name>
<feature type="domain" description="PknH-like extracellular" evidence="1">
    <location>
        <begin position="43"/>
        <end position="247"/>
    </location>
</feature>
<dbReference type="EMBL" id="AP022587">
    <property type="protein sequence ID" value="BBY25660.1"/>
    <property type="molecule type" value="Genomic_DNA"/>
</dbReference>
<dbReference type="RefSeq" id="WP_264078298.1">
    <property type="nucleotide sequence ID" value="NZ_AP022587.1"/>
</dbReference>
<dbReference type="AlphaFoldDB" id="A0A7I7QHQ3"/>
<evidence type="ECO:0000313" key="3">
    <source>
        <dbReference type="Proteomes" id="UP000467130"/>
    </source>
</evidence>
<reference evidence="2 3" key="1">
    <citation type="journal article" date="2019" name="Emerg. Microbes Infect.">
        <title>Comprehensive subspecies identification of 175 nontuberculous mycobacteria species based on 7547 genomic profiles.</title>
        <authorList>
            <person name="Matsumoto Y."/>
            <person name="Kinjo T."/>
            <person name="Motooka D."/>
            <person name="Nabeya D."/>
            <person name="Jung N."/>
            <person name="Uechi K."/>
            <person name="Horii T."/>
            <person name="Iida T."/>
            <person name="Fujita J."/>
            <person name="Nakamura S."/>
        </authorList>
    </citation>
    <scope>NUCLEOTIDE SEQUENCE [LARGE SCALE GENOMIC DNA]</scope>
    <source>
        <strain evidence="2 3">JCM 17783</strain>
    </source>
</reference>